<comment type="caution">
    <text evidence="1">The sequence shown here is derived from an EMBL/GenBank/DDBJ whole genome shotgun (WGS) entry which is preliminary data.</text>
</comment>
<name>A0ACC7PFD1_9PSED</name>
<reference evidence="1" key="1">
    <citation type="submission" date="2022-11" db="EMBL/GenBank/DDBJ databases">
        <title>Draft genome sequences of strains of Pseudomonas imrae sp. nov.</title>
        <authorList>
            <person name="Salva Serra F."/>
            <person name="Nimje P."/>
            <person name="Moore E.R.B."/>
            <person name="Marathe N.P."/>
        </authorList>
    </citation>
    <scope>NUCLEOTIDE SEQUENCE</scope>
    <source>
        <strain evidence="1">15FMM2</strain>
    </source>
</reference>
<protein>
    <submittedName>
        <fullName evidence="1">Uncharacterized protein</fullName>
    </submittedName>
</protein>
<accession>A0ACC7PFD1</accession>
<organism evidence="1 2">
    <name type="scientific">Pseudomonas imrae</name>
    <dbReference type="NCBI Taxonomy" id="2992837"/>
    <lineage>
        <taxon>Bacteria</taxon>
        <taxon>Pseudomonadati</taxon>
        <taxon>Pseudomonadota</taxon>
        <taxon>Gammaproteobacteria</taxon>
        <taxon>Pseudomonadales</taxon>
        <taxon>Pseudomonadaceae</taxon>
        <taxon>Pseudomonas</taxon>
    </lineage>
</organism>
<proteinExistence type="predicted"/>
<gene>
    <name evidence="1" type="ORF">OOJ96_15085</name>
</gene>
<keyword evidence="2" id="KW-1185">Reference proteome</keyword>
<sequence>VASDWTEVTLTIASTALPAGSAPTLTSPTTVDTLRPLLQGKAAAYALVRVYLKGGAVLFGSPQANENGDWQLPLTQDLYPPQTPLGLAEYTAAGAVASDWTEVTLTIASTALPAGSAPTLTSPTTVDTLRPLLQGKATAYATVRVYFDGEAGSFDTAYADQNGDWQVLLGRDLYTPQTTLSMAEYDAADLDVSDWTSVTLTVTDAAPEN</sequence>
<evidence type="ECO:0000313" key="1">
    <source>
        <dbReference type="EMBL" id="MFO2478730.1"/>
    </source>
</evidence>
<dbReference type="EMBL" id="JAPEQY010000010">
    <property type="protein sequence ID" value="MFO2478730.1"/>
    <property type="molecule type" value="Genomic_DNA"/>
</dbReference>
<dbReference type="Proteomes" id="UP001637618">
    <property type="component" value="Unassembled WGS sequence"/>
</dbReference>
<feature type="non-terminal residue" evidence="1">
    <location>
        <position position="1"/>
    </location>
</feature>
<evidence type="ECO:0000313" key="2">
    <source>
        <dbReference type="Proteomes" id="UP001637618"/>
    </source>
</evidence>